<gene>
    <name evidence="1" type="ORF">NTJ_14598</name>
</gene>
<reference evidence="1 2" key="1">
    <citation type="submission" date="2023-09" db="EMBL/GenBank/DDBJ databases">
        <title>Nesidiocoris tenuis whole genome shotgun sequence.</title>
        <authorList>
            <person name="Shibata T."/>
            <person name="Shimoda M."/>
            <person name="Kobayashi T."/>
            <person name="Uehara T."/>
        </authorList>
    </citation>
    <scope>NUCLEOTIDE SEQUENCE [LARGE SCALE GENOMIC DNA]</scope>
    <source>
        <strain evidence="1 2">Japan</strain>
    </source>
</reference>
<organism evidence="1 2">
    <name type="scientific">Nesidiocoris tenuis</name>
    <dbReference type="NCBI Taxonomy" id="355587"/>
    <lineage>
        <taxon>Eukaryota</taxon>
        <taxon>Metazoa</taxon>
        <taxon>Ecdysozoa</taxon>
        <taxon>Arthropoda</taxon>
        <taxon>Hexapoda</taxon>
        <taxon>Insecta</taxon>
        <taxon>Pterygota</taxon>
        <taxon>Neoptera</taxon>
        <taxon>Paraneoptera</taxon>
        <taxon>Hemiptera</taxon>
        <taxon>Heteroptera</taxon>
        <taxon>Panheteroptera</taxon>
        <taxon>Cimicomorpha</taxon>
        <taxon>Miridae</taxon>
        <taxon>Dicyphina</taxon>
        <taxon>Nesidiocoris</taxon>
    </lineage>
</organism>
<proteinExistence type="predicted"/>
<name>A0ABN7BBM2_9HEMI</name>
<sequence length="190" mass="21328">MSTVDPLDILEKQIDELEQKIVGNSQPIAKDQPPIVESLTNSTRALSNAVANYDSIVAVFDRINELGTYLDPIYEDSVAGTVVKAKLVLESETEIRSMLDNLNKLRAAEECLSSDPYKEIPALTDRLRQLSEQIVRCTEDFESSEQSTRKLSEDFYAAMMTFDRAIQLITSALSEIEMSTMPKKEDIDVE</sequence>
<dbReference type="EMBL" id="AP028921">
    <property type="protein sequence ID" value="BET01781.1"/>
    <property type="molecule type" value="Genomic_DNA"/>
</dbReference>
<evidence type="ECO:0000313" key="1">
    <source>
        <dbReference type="EMBL" id="BET01781.1"/>
    </source>
</evidence>
<protein>
    <submittedName>
        <fullName evidence="1">Dynactin subunit p22</fullName>
    </submittedName>
</protein>
<dbReference type="PANTHER" id="PTHR28360">
    <property type="entry name" value="DYNACTIN SUBUNIT 3"/>
    <property type="match status" value="1"/>
</dbReference>
<dbReference type="Proteomes" id="UP001307889">
    <property type="component" value="Chromosome 13"/>
</dbReference>
<dbReference type="InterPro" id="IPR009991">
    <property type="entry name" value="DCTN3"/>
</dbReference>
<dbReference type="PANTHER" id="PTHR28360:SF1">
    <property type="entry name" value="DYNACTIN SUBUNIT 3"/>
    <property type="match status" value="1"/>
</dbReference>
<keyword evidence="2" id="KW-1185">Reference proteome</keyword>
<accession>A0ABN7BBM2</accession>
<evidence type="ECO:0000313" key="2">
    <source>
        <dbReference type="Proteomes" id="UP001307889"/>
    </source>
</evidence>
<dbReference type="Pfam" id="PF07426">
    <property type="entry name" value="Dynactin_p22"/>
    <property type="match status" value="1"/>
</dbReference>